<evidence type="ECO:0000313" key="1">
    <source>
        <dbReference type="EMBL" id="SKB02989.1"/>
    </source>
</evidence>
<evidence type="ECO:0000313" key="2">
    <source>
        <dbReference type="Proteomes" id="UP000191040"/>
    </source>
</evidence>
<dbReference type="Pfam" id="PF13830">
    <property type="entry name" value="DUF4192"/>
    <property type="match status" value="1"/>
</dbReference>
<reference evidence="2" key="1">
    <citation type="submission" date="2017-02" db="EMBL/GenBank/DDBJ databases">
        <authorList>
            <person name="Varghese N."/>
            <person name="Submissions S."/>
        </authorList>
    </citation>
    <scope>NUCLEOTIDE SEQUENCE [LARGE SCALE GENOMIC DNA]</scope>
    <source>
        <strain evidence="2">9H-4</strain>
    </source>
</reference>
<dbReference type="STRING" id="1736691.SAMN06295964_0113"/>
<keyword evidence="2" id="KW-1185">Reference proteome</keyword>
<dbReference type="AlphaFoldDB" id="A0A1T4YMG3"/>
<sequence length="322" mass="35750">MPDDVFRAHTHEDLLNALPTFFGFVPRECVIALAVSGPNCRFGFRLRHDLPDPGFEDDLAADLAGHLLRNGDEGFFLFALSEDAERARTMALALRDALPPRRDWLTLWADGDRYWADLSGHPEGGLPYTLDEHHEAIVHAVAQGQVIARDRSDLAAEVAPARGQRQRWLEAAHEEVLQRFMARALTTDPEAFLSREQETVARLTERFLVEERLTDGDLVELAVRVSGRQVRDSAWLGITRQNAMPMYALWAAVSRVAAADFAPASLCLAGFAAWQMGDGVRARFALERALALEPHYRMGLLLHGALEAGLHPDRWSAADASA</sequence>
<name>A0A1T4YMG3_9ACTN</name>
<accession>A0A1T4YMG3</accession>
<dbReference type="Proteomes" id="UP000191040">
    <property type="component" value="Chromosome I"/>
</dbReference>
<evidence type="ECO:0008006" key="3">
    <source>
        <dbReference type="Google" id="ProtNLM"/>
    </source>
</evidence>
<gene>
    <name evidence="1" type="ORF">SAMN06295964_0113</name>
</gene>
<organism evidence="1 2">
    <name type="scientific">Aeromicrobium choanae</name>
    <dbReference type="NCBI Taxonomy" id="1736691"/>
    <lineage>
        <taxon>Bacteria</taxon>
        <taxon>Bacillati</taxon>
        <taxon>Actinomycetota</taxon>
        <taxon>Actinomycetes</taxon>
        <taxon>Propionibacteriales</taxon>
        <taxon>Nocardioidaceae</taxon>
        <taxon>Aeromicrobium</taxon>
    </lineage>
</organism>
<dbReference type="OrthoDB" id="3264463at2"/>
<proteinExistence type="predicted"/>
<dbReference type="InterPro" id="IPR025447">
    <property type="entry name" value="DUF4192"/>
</dbReference>
<protein>
    <recommendedName>
        <fullName evidence="3">DUF4192 domain-containing protein</fullName>
    </recommendedName>
</protein>
<dbReference type="RefSeq" id="WP_078698340.1">
    <property type="nucleotide sequence ID" value="NZ_LT796768.1"/>
</dbReference>
<dbReference type="EMBL" id="LT796768">
    <property type="protein sequence ID" value="SKB02989.1"/>
    <property type="molecule type" value="Genomic_DNA"/>
</dbReference>